<sequence>MAAAAARKRNWSRWFAPVLGIALVGLAAFLLYRTLSRYSRDEIVTSLAGIPARHIVFSTLFAAASYLCLTGFDWLALRYVGQKVPYRKAALASFCSLSLGHNIGFAALSSGAIRYRFYSRWGVSGGDIAKIIVFCGTTVGLGLMILGGCALLLRPDLAGKITGLSQAAVLSSGAACLTTAGIYLVLSALLRRPLRIRNWRIEMPTLRLALGQVVIGPINFAFVAGCLDQALAGLGYISYPAVVTAYVIANVSALITHVPGGLGVIETVVLYLLPDANVIGGLLAFRAIYFLLPLAIGAPLFGLTELILKSRKGSTRRT</sequence>
<gene>
    <name evidence="7" type="ORF">LMTR13_12535</name>
</gene>
<proteinExistence type="predicted"/>
<evidence type="ECO:0000256" key="4">
    <source>
        <dbReference type="ARBA" id="ARBA00022989"/>
    </source>
</evidence>
<comment type="subcellular location">
    <subcellularLocation>
        <location evidence="1">Cell membrane</location>
        <topology evidence="1">Multi-pass membrane protein</topology>
    </subcellularLocation>
</comment>
<evidence type="ECO:0000313" key="8">
    <source>
        <dbReference type="Proteomes" id="UP000092839"/>
    </source>
</evidence>
<evidence type="ECO:0000256" key="2">
    <source>
        <dbReference type="ARBA" id="ARBA00022475"/>
    </source>
</evidence>
<dbReference type="InterPro" id="IPR022791">
    <property type="entry name" value="L-PG_synthase/AglD"/>
</dbReference>
<feature type="transmembrane region" description="Helical" evidence="6">
    <location>
        <begin position="278"/>
        <end position="308"/>
    </location>
</feature>
<name>A0A1B1US84_9BRAD</name>
<feature type="transmembrane region" description="Helical" evidence="6">
    <location>
        <begin position="14"/>
        <end position="35"/>
    </location>
</feature>
<dbReference type="AlphaFoldDB" id="A0A1B1US84"/>
<keyword evidence="4 6" id="KW-1133">Transmembrane helix</keyword>
<keyword evidence="8" id="KW-1185">Reference proteome</keyword>
<dbReference type="KEGG" id="bic:LMTR13_12535"/>
<feature type="transmembrane region" description="Helical" evidence="6">
    <location>
        <begin position="128"/>
        <end position="153"/>
    </location>
</feature>
<dbReference type="STRING" id="1274631.LMTR13_12535"/>
<evidence type="ECO:0000313" key="7">
    <source>
        <dbReference type="EMBL" id="ANW05508.1"/>
    </source>
</evidence>
<reference evidence="7 8" key="1">
    <citation type="submission" date="2016-07" db="EMBL/GenBank/DDBJ databases">
        <title>Complete genome sequence of Bradyrhizobium icense LMTR 13T, a potential inoculant strain isolated from lima bean (Phaseolus lunatus) in Peru.</title>
        <authorList>
            <person name="Ormeno-Orrillo E."/>
            <person name="Duran D."/>
            <person name="Rogel M.A."/>
            <person name="Rey L."/>
            <person name="Imperial J."/>
            <person name="Ruiz-Argueso T."/>
            <person name="Martinez-Romero E."/>
        </authorList>
    </citation>
    <scope>NUCLEOTIDE SEQUENCE [LARGE SCALE GENOMIC DNA]</scope>
    <source>
        <strain evidence="7 8">LMTR 13</strain>
    </source>
</reference>
<dbReference type="EMBL" id="CP016428">
    <property type="protein sequence ID" value="ANW05508.1"/>
    <property type="molecule type" value="Genomic_DNA"/>
</dbReference>
<feature type="transmembrane region" description="Helical" evidence="6">
    <location>
        <begin position="206"/>
        <end position="227"/>
    </location>
</feature>
<keyword evidence="2" id="KW-1003">Cell membrane</keyword>
<feature type="transmembrane region" description="Helical" evidence="6">
    <location>
        <begin position="165"/>
        <end position="186"/>
    </location>
</feature>
<accession>A0A1B1US84</accession>
<evidence type="ECO:0000256" key="5">
    <source>
        <dbReference type="ARBA" id="ARBA00023136"/>
    </source>
</evidence>
<dbReference type="Proteomes" id="UP000092839">
    <property type="component" value="Chromosome"/>
</dbReference>
<dbReference type="OrthoDB" id="145485at2"/>
<keyword evidence="5 6" id="KW-0472">Membrane</keyword>
<dbReference type="Pfam" id="PF03706">
    <property type="entry name" value="LPG_synthase_TM"/>
    <property type="match status" value="1"/>
</dbReference>
<organism evidence="7 8">
    <name type="scientific">Bradyrhizobium icense</name>
    <dbReference type="NCBI Taxonomy" id="1274631"/>
    <lineage>
        <taxon>Bacteria</taxon>
        <taxon>Pseudomonadati</taxon>
        <taxon>Pseudomonadota</taxon>
        <taxon>Alphaproteobacteria</taxon>
        <taxon>Hyphomicrobiales</taxon>
        <taxon>Nitrobacteraceae</taxon>
        <taxon>Bradyrhizobium</taxon>
    </lineage>
</organism>
<evidence type="ECO:0000256" key="3">
    <source>
        <dbReference type="ARBA" id="ARBA00022692"/>
    </source>
</evidence>
<dbReference type="GO" id="GO:0005886">
    <property type="term" value="C:plasma membrane"/>
    <property type="evidence" value="ECO:0007669"/>
    <property type="project" value="UniProtKB-SubCell"/>
</dbReference>
<feature type="transmembrane region" description="Helical" evidence="6">
    <location>
        <begin position="55"/>
        <end position="77"/>
    </location>
</feature>
<evidence type="ECO:0000256" key="1">
    <source>
        <dbReference type="ARBA" id="ARBA00004651"/>
    </source>
</evidence>
<keyword evidence="3 6" id="KW-0812">Transmembrane</keyword>
<protein>
    <submittedName>
        <fullName evidence="7">Uncharacterized protein</fullName>
    </submittedName>
</protein>
<evidence type="ECO:0000256" key="6">
    <source>
        <dbReference type="SAM" id="Phobius"/>
    </source>
</evidence>